<organism evidence="1 2">
    <name type="scientific">Candidatus Scalindua rubra</name>
    <dbReference type="NCBI Taxonomy" id="1872076"/>
    <lineage>
        <taxon>Bacteria</taxon>
        <taxon>Pseudomonadati</taxon>
        <taxon>Planctomycetota</taxon>
        <taxon>Candidatus Brocadiia</taxon>
        <taxon>Candidatus Brocadiales</taxon>
        <taxon>Candidatus Scalinduaceae</taxon>
        <taxon>Candidatus Scalindua</taxon>
    </lineage>
</organism>
<name>A0A1E3XGE3_9BACT</name>
<dbReference type="EMBL" id="MAYW01000002">
    <property type="protein sequence ID" value="ODS34703.1"/>
    <property type="molecule type" value="Genomic_DNA"/>
</dbReference>
<gene>
    <name evidence="1" type="ORF">SCARUB_00139</name>
</gene>
<protein>
    <submittedName>
        <fullName evidence="1">Uncharacterized protein</fullName>
    </submittedName>
</protein>
<sequence>MRLQRSLTDSEGKVDDMMAGLHEIRTRLSEEDSWLKNLHKTFEAKEGYSIFL</sequence>
<evidence type="ECO:0000313" key="1">
    <source>
        <dbReference type="EMBL" id="ODS34703.1"/>
    </source>
</evidence>
<comment type="caution">
    <text evidence="1">The sequence shown here is derived from an EMBL/GenBank/DDBJ whole genome shotgun (WGS) entry which is preliminary data.</text>
</comment>
<evidence type="ECO:0000313" key="2">
    <source>
        <dbReference type="Proteomes" id="UP000094056"/>
    </source>
</evidence>
<accession>A0A1E3XGE3</accession>
<dbReference type="AlphaFoldDB" id="A0A1E3XGE3"/>
<reference evidence="1 2" key="1">
    <citation type="submission" date="2016-07" db="EMBL/GenBank/DDBJ databases">
        <title>Draft genome of Scalindua rubra, obtained from a brine-seawater interface in the Red Sea, sheds light on salt adaptation in anammox bacteria.</title>
        <authorList>
            <person name="Speth D.R."/>
            <person name="Lagkouvardos I."/>
            <person name="Wang Y."/>
            <person name="Qian P.-Y."/>
            <person name="Dutilh B.E."/>
            <person name="Jetten M.S."/>
        </authorList>
    </citation>
    <scope>NUCLEOTIDE SEQUENCE [LARGE SCALE GENOMIC DNA]</scope>
    <source>
        <strain evidence="1">BSI-1</strain>
    </source>
</reference>
<proteinExistence type="predicted"/>
<dbReference type="Proteomes" id="UP000094056">
    <property type="component" value="Unassembled WGS sequence"/>
</dbReference>